<dbReference type="RefSeq" id="WP_308717208.1">
    <property type="nucleotide sequence ID" value="NZ_JAVHUY010000049.1"/>
</dbReference>
<evidence type="ECO:0000313" key="3">
    <source>
        <dbReference type="Proteomes" id="UP001230908"/>
    </source>
</evidence>
<feature type="transmembrane region" description="Helical" evidence="1">
    <location>
        <begin position="30"/>
        <end position="48"/>
    </location>
</feature>
<organism evidence="2 3">
    <name type="scientific">Phytohabitans maris</name>
    <dbReference type="NCBI Taxonomy" id="3071409"/>
    <lineage>
        <taxon>Bacteria</taxon>
        <taxon>Bacillati</taxon>
        <taxon>Actinomycetota</taxon>
        <taxon>Actinomycetes</taxon>
        <taxon>Micromonosporales</taxon>
        <taxon>Micromonosporaceae</taxon>
    </lineage>
</organism>
<proteinExistence type="predicted"/>
<reference evidence="2 3" key="1">
    <citation type="submission" date="2023-08" db="EMBL/GenBank/DDBJ databases">
        <title>Phytohabitans sansha sp. nov., isolated from marine sediment.</title>
        <authorList>
            <person name="Zhao Y."/>
            <person name="Yi K."/>
        </authorList>
    </citation>
    <scope>NUCLEOTIDE SEQUENCE [LARGE SCALE GENOMIC DNA]</scope>
    <source>
        <strain evidence="2 3">ZYX-F-186</strain>
    </source>
</reference>
<dbReference type="Proteomes" id="UP001230908">
    <property type="component" value="Unassembled WGS sequence"/>
</dbReference>
<keyword evidence="1" id="KW-1133">Transmembrane helix</keyword>
<sequence length="80" mass="8410">MERIARDLARTDPALAWRLRHHTLDRPPRTPAVAILGVYLFGGVLLTAGLVTSSLLAVAAGAVSTAGAAAAIRRVRRDPA</sequence>
<protein>
    <submittedName>
        <fullName evidence="2">DUF3040 domain-containing protein</fullName>
    </submittedName>
</protein>
<evidence type="ECO:0000313" key="2">
    <source>
        <dbReference type="EMBL" id="MDQ7909951.1"/>
    </source>
</evidence>
<dbReference type="InterPro" id="IPR021401">
    <property type="entry name" value="DUF3040"/>
</dbReference>
<evidence type="ECO:0000256" key="1">
    <source>
        <dbReference type="SAM" id="Phobius"/>
    </source>
</evidence>
<accession>A0ABU0ZT31</accession>
<feature type="transmembrane region" description="Helical" evidence="1">
    <location>
        <begin position="54"/>
        <end position="72"/>
    </location>
</feature>
<keyword evidence="3" id="KW-1185">Reference proteome</keyword>
<dbReference type="Pfam" id="PF11239">
    <property type="entry name" value="DUF3040"/>
    <property type="match status" value="1"/>
</dbReference>
<name>A0ABU0ZT31_9ACTN</name>
<dbReference type="EMBL" id="JAVHUY010000049">
    <property type="protein sequence ID" value="MDQ7909951.1"/>
    <property type="molecule type" value="Genomic_DNA"/>
</dbReference>
<keyword evidence="1" id="KW-0812">Transmembrane</keyword>
<comment type="caution">
    <text evidence="2">The sequence shown here is derived from an EMBL/GenBank/DDBJ whole genome shotgun (WGS) entry which is preliminary data.</text>
</comment>
<keyword evidence="1" id="KW-0472">Membrane</keyword>
<gene>
    <name evidence="2" type="ORF">RB614_36185</name>
</gene>